<protein>
    <submittedName>
        <fullName evidence="2">Gag-pol protein</fullName>
    </submittedName>
</protein>
<reference evidence="3" key="1">
    <citation type="journal article" date="2011" name="Nature">
        <title>Genome sequence and analysis of the tuber crop potato.</title>
        <authorList>
            <consortium name="The Potato Genome Sequencing Consortium"/>
        </authorList>
    </citation>
    <scope>NUCLEOTIDE SEQUENCE [LARGE SCALE GENOMIC DNA]</scope>
    <source>
        <strain evidence="3">cv. DM1-3 516 R44</strain>
    </source>
</reference>
<organism evidence="2 3">
    <name type="scientific">Solanum tuberosum</name>
    <name type="common">Potato</name>
    <dbReference type="NCBI Taxonomy" id="4113"/>
    <lineage>
        <taxon>Eukaryota</taxon>
        <taxon>Viridiplantae</taxon>
        <taxon>Streptophyta</taxon>
        <taxon>Embryophyta</taxon>
        <taxon>Tracheophyta</taxon>
        <taxon>Spermatophyta</taxon>
        <taxon>Magnoliopsida</taxon>
        <taxon>eudicotyledons</taxon>
        <taxon>Gunneridae</taxon>
        <taxon>Pentapetalae</taxon>
        <taxon>asterids</taxon>
        <taxon>lamiids</taxon>
        <taxon>Solanales</taxon>
        <taxon>Solanaceae</taxon>
        <taxon>Solanoideae</taxon>
        <taxon>Solaneae</taxon>
        <taxon>Solanum</taxon>
    </lineage>
</organism>
<dbReference type="Gramene" id="PGSC0003DMT400094710">
    <property type="protein sequence ID" value="PGSC0003DMT400094710"/>
    <property type="gene ID" value="PGSC0003DMG400044281"/>
</dbReference>
<dbReference type="AlphaFoldDB" id="M1DUQ3"/>
<keyword evidence="3" id="KW-1185">Reference proteome</keyword>
<proteinExistence type="predicted"/>
<accession>M1DUQ3</accession>
<dbReference type="HOGENOM" id="CLU_1100085_0_0_1"/>
<keyword evidence="1" id="KW-1133">Transmembrane helix</keyword>
<dbReference type="Gene3D" id="1.10.10.60">
    <property type="entry name" value="Homeodomain-like"/>
    <property type="match status" value="1"/>
</dbReference>
<keyword evidence="1" id="KW-0812">Transmembrane</keyword>
<dbReference type="PANTHER" id="PTHR31442:SF32">
    <property type="entry name" value="TWO-COMPONENT RESPONSE REGULATOR ORR21-LIKE"/>
    <property type="match status" value="1"/>
</dbReference>
<reference evidence="2" key="2">
    <citation type="submission" date="2015-06" db="UniProtKB">
        <authorList>
            <consortium name="EnsemblPlants"/>
        </authorList>
    </citation>
    <scope>IDENTIFICATION</scope>
    <source>
        <strain evidence="2">DM1-3 516 R44</strain>
    </source>
</reference>
<dbReference type="PANTHER" id="PTHR31442">
    <property type="entry name" value="HOMEODOMAIN-LIKE SUPERFAMILY PROTEIN-RELATED"/>
    <property type="match status" value="1"/>
</dbReference>
<dbReference type="Proteomes" id="UP000011115">
    <property type="component" value="Unassembled WGS sequence"/>
</dbReference>
<evidence type="ECO:0000256" key="1">
    <source>
        <dbReference type="SAM" id="Phobius"/>
    </source>
</evidence>
<dbReference type="GO" id="GO:0005634">
    <property type="term" value="C:nucleus"/>
    <property type="evidence" value="ECO:0000318"/>
    <property type="project" value="GO_Central"/>
</dbReference>
<dbReference type="EnsemblPlants" id="PGSC0003DMT400094710">
    <property type="protein sequence ID" value="PGSC0003DMT400094710"/>
    <property type="gene ID" value="PGSC0003DMG400044281"/>
</dbReference>
<dbReference type="PaxDb" id="4113-PGSC0003DMT400094710"/>
<name>M1DUQ3_SOLTU</name>
<sequence length="253" mass="28287">MSFNNEEQSNNIHETERKTYNLRSKRCRRGKNVIDKGERQSTAISKTVKPKDCIEWTVDLRAKFKEATQRLGKGLVLELVKLKGFMLKNSWILEVSVSSCLAPLCFLVWLVTTWFNIEIASRNSAVVTSSWGCTSGALGCLPKEILEIMNVPGLTRMQVASYLQNIRDSSSIQPNGHGSEYDQVYSADQICAASGHSAKLVGIVDRVGDPSFSQVYRPFASSSAFYRSVALGDRGLPHQFVQQFADFLFLSQF</sequence>
<dbReference type="InterPro" id="IPR044841">
    <property type="entry name" value="LUX/BOA-like"/>
</dbReference>
<keyword evidence="1" id="KW-0472">Membrane</keyword>
<feature type="transmembrane region" description="Helical" evidence="1">
    <location>
        <begin position="91"/>
        <end position="115"/>
    </location>
</feature>
<dbReference type="InParanoid" id="M1DUQ3"/>
<evidence type="ECO:0000313" key="2">
    <source>
        <dbReference type="EnsemblPlants" id="PGSC0003DMT400094710"/>
    </source>
</evidence>
<evidence type="ECO:0000313" key="3">
    <source>
        <dbReference type="Proteomes" id="UP000011115"/>
    </source>
</evidence>
<dbReference type="GO" id="GO:0003700">
    <property type="term" value="F:DNA-binding transcription factor activity"/>
    <property type="evidence" value="ECO:0000318"/>
    <property type="project" value="GO_Central"/>
</dbReference>